<proteinExistence type="predicted"/>
<accession>A0ABR2YHY6</accession>
<reference evidence="2 3" key="1">
    <citation type="journal article" date="2024" name="Nat. Commun.">
        <title>Phylogenomics reveals the evolutionary origins of lichenization in chlorophyte algae.</title>
        <authorList>
            <person name="Puginier C."/>
            <person name="Libourel C."/>
            <person name="Otte J."/>
            <person name="Skaloud P."/>
            <person name="Haon M."/>
            <person name="Grisel S."/>
            <person name="Petersen M."/>
            <person name="Berrin J.G."/>
            <person name="Delaux P.M."/>
            <person name="Dal Grande F."/>
            <person name="Keller J."/>
        </authorList>
    </citation>
    <scope>NUCLEOTIDE SEQUENCE [LARGE SCALE GENOMIC DNA]</scope>
    <source>
        <strain evidence="2 3">SAG 216-7</strain>
    </source>
</reference>
<dbReference type="EMBL" id="JALJOT010000011">
    <property type="protein sequence ID" value="KAK9905653.1"/>
    <property type="molecule type" value="Genomic_DNA"/>
</dbReference>
<evidence type="ECO:0000313" key="3">
    <source>
        <dbReference type="Proteomes" id="UP001491310"/>
    </source>
</evidence>
<sequence length="185" mass="20208">MRDEVLGSIEADFSGRNLLQIHRCSGRELLLGNASVSGSIFALLLVGFLVGLITGAALMYCCRRRKKTILTCEQGFNSPAAPMPGNDYTHQGVKHKKSQSALIRDDAAAAGVPPAYDLDDLDDEWKALLSELDDRLYQGGKQGMDAEDRAVAVRSLLVSTARETPEAALAKALEDIDRHRRALRR</sequence>
<name>A0ABR2YHY6_9CHLO</name>
<gene>
    <name evidence="2" type="ORF">WJX75_003950</name>
</gene>
<keyword evidence="1" id="KW-1133">Transmembrane helix</keyword>
<protein>
    <submittedName>
        <fullName evidence="2">Uncharacterized protein</fullName>
    </submittedName>
</protein>
<evidence type="ECO:0000313" key="2">
    <source>
        <dbReference type="EMBL" id="KAK9905653.1"/>
    </source>
</evidence>
<evidence type="ECO:0000256" key="1">
    <source>
        <dbReference type="SAM" id="Phobius"/>
    </source>
</evidence>
<keyword evidence="1" id="KW-0472">Membrane</keyword>
<organism evidence="2 3">
    <name type="scientific">Coccomyxa subellipsoidea</name>
    <dbReference type="NCBI Taxonomy" id="248742"/>
    <lineage>
        <taxon>Eukaryota</taxon>
        <taxon>Viridiplantae</taxon>
        <taxon>Chlorophyta</taxon>
        <taxon>core chlorophytes</taxon>
        <taxon>Trebouxiophyceae</taxon>
        <taxon>Trebouxiophyceae incertae sedis</taxon>
        <taxon>Coccomyxaceae</taxon>
        <taxon>Coccomyxa</taxon>
    </lineage>
</organism>
<keyword evidence="3" id="KW-1185">Reference proteome</keyword>
<dbReference type="Proteomes" id="UP001491310">
    <property type="component" value="Unassembled WGS sequence"/>
</dbReference>
<feature type="transmembrane region" description="Helical" evidence="1">
    <location>
        <begin position="40"/>
        <end position="61"/>
    </location>
</feature>
<keyword evidence="1" id="KW-0812">Transmembrane</keyword>
<comment type="caution">
    <text evidence="2">The sequence shown here is derived from an EMBL/GenBank/DDBJ whole genome shotgun (WGS) entry which is preliminary data.</text>
</comment>